<gene>
    <name evidence="3" type="ORF">AVL62_02215</name>
</gene>
<dbReference type="Pfam" id="PF26348">
    <property type="entry name" value="SRA_ScoMcrA"/>
    <property type="match status" value="1"/>
</dbReference>
<dbReference type="AlphaFoldDB" id="A0A0W8I658"/>
<evidence type="ECO:0000313" key="4">
    <source>
        <dbReference type="Proteomes" id="UP000054837"/>
    </source>
</evidence>
<feature type="domain" description="HNH nuclease" evidence="1">
    <location>
        <begin position="350"/>
        <end position="399"/>
    </location>
</feature>
<dbReference type="EMBL" id="LQBL01000028">
    <property type="protein sequence ID" value="KUG53617.1"/>
    <property type="molecule type" value="Genomic_DNA"/>
</dbReference>
<dbReference type="Proteomes" id="UP000054837">
    <property type="component" value="Unassembled WGS sequence"/>
</dbReference>
<dbReference type="InterPro" id="IPR058712">
    <property type="entry name" value="SRA_ScoMcrA"/>
</dbReference>
<accession>A0A0W8I658</accession>
<sequence>MTAEWALEVGDLTNRREMMERYGGSRFGGIEPSNRSPNVLIYSDPKQGIQHGYNYDGWDPDADSPFFYYTGEGQRGDQNPESKGNRAILRHLETGPALRLFEAAGPNRGGGKPQLYIGEFHIDPVDPWRFREAPDRDGLMRQVVVHKLVAVEPARSRAVSQAGMVTHPLEVDVPFDERKLREVALRWLEQRTDGGRQALSLEDLRDFEGGYDLASPAVELWQPPGFEALLSIRDERDVEGEQVQLDGLTLSPESSVHIESLRVAEVRRFPLIWLQSIGGARYLAMFPLYVAARDGADFLLSPDETFGRLPEEPESALEVVMKRYVLAETKRRLHQPVFRAHVLRAYERRCAVCALRHVELLDAAHIVPDAHELGVPAIHNGMAMCKLHHAAYDANLLGVTPERRIEIPPRIMTEVDGPTLKYGLQGRHGQDLMILPASQLEWPDPELLTQRYEQFRAASAVG</sequence>
<keyword evidence="4" id="KW-1185">Reference proteome</keyword>
<dbReference type="Pfam" id="PF13391">
    <property type="entry name" value="HNH_2"/>
    <property type="match status" value="1"/>
</dbReference>
<feature type="domain" description="ScoMcrA-like SRA" evidence="2">
    <location>
        <begin position="13"/>
        <end position="153"/>
    </location>
</feature>
<dbReference type="RefSeq" id="WP_058891626.1">
    <property type="nucleotide sequence ID" value="NZ_LQBL01000028.1"/>
</dbReference>
<protein>
    <submittedName>
        <fullName evidence="3">Uncharacterized protein</fullName>
    </submittedName>
</protein>
<name>A0A0W8I658_9MICO</name>
<evidence type="ECO:0000259" key="1">
    <source>
        <dbReference type="Pfam" id="PF13391"/>
    </source>
</evidence>
<comment type="caution">
    <text evidence="3">The sequence shown here is derived from an EMBL/GenBank/DDBJ whole genome shotgun (WGS) entry which is preliminary data.</text>
</comment>
<dbReference type="InterPro" id="IPR003615">
    <property type="entry name" value="HNH_nuc"/>
</dbReference>
<reference evidence="3 4" key="1">
    <citation type="submission" date="2015-12" db="EMBL/GenBank/DDBJ databases">
        <title>Serinicoccus chungangenesis strain CD08_5 genome sequencing and assembly.</title>
        <authorList>
            <person name="Chander A.M."/>
            <person name="Kaur G."/>
            <person name="Nair G.R."/>
            <person name="Dhawan D.K."/>
            <person name="Kochhar R.K."/>
            <person name="Mayilraj S."/>
            <person name="Bhadada S.K."/>
        </authorList>
    </citation>
    <scope>NUCLEOTIDE SEQUENCE [LARGE SCALE GENOMIC DNA]</scope>
    <source>
        <strain evidence="3 4">CD08_5</strain>
    </source>
</reference>
<proteinExistence type="predicted"/>
<organism evidence="3 4">
    <name type="scientific">Serinicoccus chungangensis</name>
    <dbReference type="NCBI Taxonomy" id="767452"/>
    <lineage>
        <taxon>Bacteria</taxon>
        <taxon>Bacillati</taxon>
        <taxon>Actinomycetota</taxon>
        <taxon>Actinomycetes</taxon>
        <taxon>Micrococcales</taxon>
        <taxon>Ornithinimicrobiaceae</taxon>
        <taxon>Serinicoccus</taxon>
    </lineage>
</organism>
<evidence type="ECO:0000259" key="2">
    <source>
        <dbReference type="Pfam" id="PF26348"/>
    </source>
</evidence>
<evidence type="ECO:0000313" key="3">
    <source>
        <dbReference type="EMBL" id="KUG53617.1"/>
    </source>
</evidence>